<keyword evidence="2" id="KW-0813">Transport</keyword>
<protein>
    <submittedName>
        <fullName evidence="11">Fe-bacillibactin uptake system FeuD</fullName>
    </submittedName>
</protein>
<evidence type="ECO:0000313" key="11">
    <source>
        <dbReference type="EMBL" id="BBC60666.1"/>
    </source>
</evidence>
<gene>
    <name evidence="11" type="ORF">DAT561_0531</name>
</gene>
<dbReference type="PROSITE" id="PS00211">
    <property type="entry name" value="ABC_TRANSPORTER_1"/>
    <property type="match status" value="1"/>
</dbReference>
<keyword evidence="6" id="KW-0067">ATP-binding</keyword>
<evidence type="ECO:0000256" key="9">
    <source>
        <dbReference type="ARBA" id="ARBA00023136"/>
    </source>
</evidence>
<dbReference type="EMBL" id="AP018492">
    <property type="protein sequence ID" value="BBC60666.1"/>
    <property type="molecule type" value="Genomic_DNA"/>
</dbReference>
<keyword evidence="4" id="KW-0410">Iron transport</keyword>
<keyword evidence="5" id="KW-0547">Nucleotide-binding</keyword>
<dbReference type="PROSITE" id="PS50893">
    <property type="entry name" value="ABC_TRANSPORTER_2"/>
    <property type="match status" value="1"/>
</dbReference>
<evidence type="ECO:0000256" key="1">
    <source>
        <dbReference type="ARBA" id="ARBA00004202"/>
    </source>
</evidence>
<evidence type="ECO:0000313" key="12">
    <source>
        <dbReference type="Proteomes" id="UP000269226"/>
    </source>
</evidence>
<dbReference type="CDD" id="cd03214">
    <property type="entry name" value="ABC_Iron-Siderophores_B12_Hemin"/>
    <property type="match status" value="1"/>
</dbReference>
<dbReference type="SMART" id="SM00382">
    <property type="entry name" value="AAA"/>
    <property type="match status" value="1"/>
</dbReference>
<dbReference type="InterPro" id="IPR003593">
    <property type="entry name" value="AAA+_ATPase"/>
</dbReference>
<keyword evidence="9" id="KW-0472">Membrane</keyword>
<organism evidence="11 12">
    <name type="scientific">Melissococcus plutonius</name>
    <dbReference type="NCBI Taxonomy" id="33970"/>
    <lineage>
        <taxon>Bacteria</taxon>
        <taxon>Bacillati</taxon>
        <taxon>Bacillota</taxon>
        <taxon>Bacilli</taxon>
        <taxon>Lactobacillales</taxon>
        <taxon>Enterococcaceae</taxon>
        <taxon>Melissococcus</taxon>
    </lineage>
</organism>
<comment type="subcellular location">
    <subcellularLocation>
        <location evidence="1">Cell membrane</location>
        <topology evidence="1">Peripheral membrane protein</topology>
    </subcellularLocation>
</comment>
<dbReference type="PANTHER" id="PTHR42771">
    <property type="entry name" value="IRON(3+)-HYDROXAMATE IMPORT ATP-BINDING PROTEIN FHUC"/>
    <property type="match status" value="1"/>
</dbReference>
<proteinExistence type="predicted"/>
<dbReference type="Pfam" id="PF00005">
    <property type="entry name" value="ABC_tran"/>
    <property type="match status" value="1"/>
</dbReference>
<dbReference type="GO" id="GO:0005886">
    <property type="term" value="C:plasma membrane"/>
    <property type="evidence" value="ECO:0007669"/>
    <property type="project" value="UniProtKB-SubCell"/>
</dbReference>
<dbReference type="InterPro" id="IPR003439">
    <property type="entry name" value="ABC_transporter-like_ATP-bd"/>
</dbReference>
<dbReference type="PANTHER" id="PTHR42771:SF4">
    <property type="entry name" value="IRON(3+)-HYDROXAMATE IMPORT ATP-BINDING PROTEIN FHUC"/>
    <property type="match status" value="1"/>
</dbReference>
<sequence length="260" mass="29344">METNDLVLENLNLSYQKKLIIEDLNFSFLKGRISVIIGPNGCGKSTLLKGISRLLKKDSGMIYLENTAMENLTTKQIATKLAYLPQSAVAPEDATVRDIIELGRYPYRSRIRKISKKENQIVEDILVQTGLLELEEEKIQNLSGGQRQRVWIGMALAQQTNIILLDEPTTYLDLGHQIDILTLLKKLNRTKNITIVMVLHDLNLASRFSDIMIGMKDGKIRYQGKPTEIMTSAVLKDLFAINAIIGCDPIDKKPICLRFD</sequence>
<evidence type="ECO:0000256" key="6">
    <source>
        <dbReference type="ARBA" id="ARBA00022840"/>
    </source>
</evidence>
<evidence type="ECO:0000256" key="4">
    <source>
        <dbReference type="ARBA" id="ARBA00022496"/>
    </source>
</evidence>
<name>A0A2Z5Y1H1_9ENTE</name>
<dbReference type="FunFam" id="3.40.50.300:FF:000134">
    <property type="entry name" value="Iron-enterobactin ABC transporter ATP-binding protein"/>
    <property type="match status" value="1"/>
</dbReference>
<dbReference type="InterPro" id="IPR027417">
    <property type="entry name" value="P-loop_NTPase"/>
</dbReference>
<evidence type="ECO:0000256" key="3">
    <source>
        <dbReference type="ARBA" id="ARBA00022475"/>
    </source>
</evidence>
<reference evidence="11 12" key="1">
    <citation type="submission" date="2018-01" db="EMBL/GenBank/DDBJ databases">
        <title>Whole genome sequence of Melissococcus plutonius DAT561.</title>
        <authorList>
            <person name="Okumura K."/>
            <person name="Takamatsu D."/>
            <person name="Okura M."/>
        </authorList>
    </citation>
    <scope>NUCLEOTIDE SEQUENCE [LARGE SCALE GENOMIC DNA]</scope>
    <source>
        <strain evidence="11 12">DAT561</strain>
    </source>
</reference>
<dbReference type="GeneID" id="57043089"/>
<evidence type="ECO:0000259" key="10">
    <source>
        <dbReference type="PROSITE" id="PS50893"/>
    </source>
</evidence>
<evidence type="ECO:0000256" key="8">
    <source>
        <dbReference type="ARBA" id="ARBA00023065"/>
    </source>
</evidence>
<keyword evidence="8" id="KW-0406">Ion transport</keyword>
<keyword evidence="3" id="KW-1003">Cell membrane</keyword>
<keyword evidence="7" id="KW-0408">Iron</keyword>
<evidence type="ECO:0000256" key="5">
    <source>
        <dbReference type="ARBA" id="ARBA00022741"/>
    </source>
</evidence>
<dbReference type="Gene3D" id="3.40.50.300">
    <property type="entry name" value="P-loop containing nucleotide triphosphate hydrolases"/>
    <property type="match status" value="1"/>
</dbReference>
<evidence type="ECO:0000256" key="2">
    <source>
        <dbReference type="ARBA" id="ARBA00022448"/>
    </source>
</evidence>
<dbReference type="Proteomes" id="UP000269226">
    <property type="component" value="Chromosome"/>
</dbReference>
<dbReference type="AlphaFoldDB" id="A0A2Z5Y1H1"/>
<dbReference type="InterPro" id="IPR017871">
    <property type="entry name" value="ABC_transporter-like_CS"/>
</dbReference>
<evidence type="ECO:0000256" key="7">
    <source>
        <dbReference type="ARBA" id="ARBA00023004"/>
    </source>
</evidence>
<dbReference type="InterPro" id="IPR051535">
    <property type="entry name" value="Siderophore_ABC-ATPase"/>
</dbReference>
<accession>A0A2Z5Y1H1</accession>
<dbReference type="GO" id="GO:0016887">
    <property type="term" value="F:ATP hydrolysis activity"/>
    <property type="evidence" value="ECO:0007669"/>
    <property type="project" value="InterPro"/>
</dbReference>
<feature type="domain" description="ABC transporter" evidence="10">
    <location>
        <begin position="6"/>
        <end position="242"/>
    </location>
</feature>
<dbReference type="RefSeq" id="WP_015694696.1">
    <property type="nucleotide sequence ID" value="NZ_AP018492.1"/>
</dbReference>
<dbReference type="GO" id="GO:0006826">
    <property type="term" value="P:iron ion transport"/>
    <property type="evidence" value="ECO:0007669"/>
    <property type="project" value="UniProtKB-KW"/>
</dbReference>
<dbReference type="SUPFAM" id="SSF52540">
    <property type="entry name" value="P-loop containing nucleoside triphosphate hydrolases"/>
    <property type="match status" value="1"/>
</dbReference>
<dbReference type="GO" id="GO:0005524">
    <property type="term" value="F:ATP binding"/>
    <property type="evidence" value="ECO:0007669"/>
    <property type="project" value="UniProtKB-KW"/>
</dbReference>